<evidence type="ECO:0000256" key="8">
    <source>
        <dbReference type="ARBA" id="ARBA00022842"/>
    </source>
</evidence>
<dbReference type="InterPro" id="IPR050187">
    <property type="entry name" value="Lipid_Phosphate_FormReg"/>
</dbReference>
<dbReference type="InterPro" id="IPR005218">
    <property type="entry name" value="Diacylglycerol/lipid_kinase"/>
</dbReference>
<evidence type="ECO:0000256" key="10">
    <source>
        <dbReference type="ARBA" id="ARBA00023209"/>
    </source>
</evidence>
<name>A0A916U8I9_9SPHI</name>
<comment type="caution">
    <text evidence="13">The sequence shown here is derived from an EMBL/GenBank/DDBJ whole genome shotgun (WGS) entry which is preliminary data.</text>
</comment>
<keyword evidence="8" id="KW-0460">Magnesium</keyword>
<evidence type="ECO:0000256" key="1">
    <source>
        <dbReference type="ARBA" id="ARBA00001946"/>
    </source>
</evidence>
<dbReference type="SUPFAM" id="SSF111331">
    <property type="entry name" value="NAD kinase/diacylglycerol kinase-like"/>
    <property type="match status" value="1"/>
</dbReference>
<dbReference type="InterPro" id="IPR016064">
    <property type="entry name" value="NAD/diacylglycerol_kinase_sf"/>
</dbReference>
<feature type="domain" description="DAGKc" evidence="12">
    <location>
        <begin position="9"/>
        <end position="139"/>
    </location>
</feature>
<dbReference type="Gene3D" id="2.60.200.40">
    <property type="match status" value="1"/>
</dbReference>
<evidence type="ECO:0000256" key="2">
    <source>
        <dbReference type="ARBA" id="ARBA00022516"/>
    </source>
</evidence>
<evidence type="ECO:0000256" key="5">
    <source>
        <dbReference type="ARBA" id="ARBA00022741"/>
    </source>
</evidence>
<dbReference type="GO" id="GO:0005524">
    <property type="term" value="F:ATP binding"/>
    <property type="evidence" value="ECO:0007669"/>
    <property type="project" value="UniProtKB-KW"/>
</dbReference>
<dbReference type="NCBIfam" id="TIGR00147">
    <property type="entry name" value="YegS/Rv2252/BmrU family lipid kinase"/>
    <property type="match status" value="1"/>
</dbReference>
<keyword evidence="7" id="KW-0067">ATP-binding</keyword>
<dbReference type="Pfam" id="PF00781">
    <property type="entry name" value="DAGK_cat"/>
    <property type="match status" value="1"/>
</dbReference>
<keyword evidence="14" id="KW-1185">Reference proteome</keyword>
<reference evidence="13" key="2">
    <citation type="submission" date="2020-09" db="EMBL/GenBank/DDBJ databases">
        <authorList>
            <person name="Sun Q."/>
            <person name="Zhou Y."/>
        </authorList>
    </citation>
    <scope>NUCLEOTIDE SEQUENCE</scope>
    <source>
        <strain evidence="13">CGMCC 1.15343</strain>
    </source>
</reference>
<reference evidence="13" key="1">
    <citation type="journal article" date="2014" name="Int. J. Syst. Evol. Microbiol.">
        <title>Complete genome sequence of Corynebacterium casei LMG S-19264T (=DSM 44701T), isolated from a smear-ripened cheese.</title>
        <authorList>
            <consortium name="US DOE Joint Genome Institute (JGI-PGF)"/>
            <person name="Walter F."/>
            <person name="Albersmeier A."/>
            <person name="Kalinowski J."/>
            <person name="Ruckert C."/>
        </authorList>
    </citation>
    <scope>NUCLEOTIDE SEQUENCE</scope>
    <source>
        <strain evidence="13">CGMCC 1.15343</strain>
    </source>
</reference>
<dbReference type="Proteomes" id="UP000651668">
    <property type="component" value="Unassembled WGS sequence"/>
</dbReference>
<dbReference type="PANTHER" id="PTHR12358:SF106">
    <property type="entry name" value="LIPID KINASE YEGS"/>
    <property type="match status" value="1"/>
</dbReference>
<keyword evidence="11" id="KW-1208">Phospholipid metabolism</keyword>
<dbReference type="GO" id="GO:0016301">
    <property type="term" value="F:kinase activity"/>
    <property type="evidence" value="ECO:0007669"/>
    <property type="project" value="UniProtKB-KW"/>
</dbReference>
<dbReference type="Pfam" id="PF19279">
    <property type="entry name" value="YegS_C"/>
    <property type="match status" value="1"/>
</dbReference>
<keyword evidence="4" id="KW-0479">Metal-binding</keyword>
<keyword evidence="2" id="KW-0444">Lipid biosynthesis</keyword>
<evidence type="ECO:0000256" key="9">
    <source>
        <dbReference type="ARBA" id="ARBA00023098"/>
    </source>
</evidence>
<evidence type="ECO:0000256" key="4">
    <source>
        <dbReference type="ARBA" id="ARBA00022723"/>
    </source>
</evidence>
<evidence type="ECO:0000313" key="13">
    <source>
        <dbReference type="EMBL" id="GGC63705.1"/>
    </source>
</evidence>
<keyword evidence="9" id="KW-0443">Lipid metabolism</keyword>
<dbReference type="GO" id="GO:0008654">
    <property type="term" value="P:phospholipid biosynthetic process"/>
    <property type="evidence" value="ECO:0007669"/>
    <property type="project" value="UniProtKB-KW"/>
</dbReference>
<sequence length="304" mass="33334">MQLLKNVTLSKTNILFIINPISGGRDKTNIPGLIDQHLDKARFNANFRFTEYAGHASELAAEAGQKNFDVIVAVGGDGTINEVGTEVLKQDKILGILPFGSGNGLSRYLQIPMDTVKAIKVINGLRTMRIDTATFNGRPFFNMSGMGFDAHISDLFASDKKRGLSGYVKTGLKELLNYKPELYQIEVDGKSISRAAFVVSIANSSQYGNNTYISPEASVTDGLLDVCVIKSFPLLRLPKLAIQMLRGKTHHSKVVEIIRGRQIRILRDKAAAIHIDGEPYQMGKEIEIAVVPLSLNIITPAYEA</sequence>
<dbReference type="InterPro" id="IPR017438">
    <property type="entry name" value="ATP-NAD_kinase_N"/>
</dbReference>
<dbReference type="PANTHER" id="PTHR12358">
    <property type="entry name" value="SPHINGOSINE KINASE"/>
    <property type="match status" value="1"/>
</dbReference>
<dbReference type="GO" id="GO:0046872">
    <property type="term" value="F:metal ion binding"/>
    <property type="evidence" value="ECO:0007669"/>
    <property type="project" value="UniProtKB-KW"/>
</dbReference>
<dbReference type="AlphaFoldDB" id="A0A916U8I9"/>
<keyword evidence="3" id="KW-0808">Transferase</keyword>
<organism evidence="13 14">
    <name type="scientific">Pedobacter quisquiliarum</name>
    <dbReference type="NCBI Taxonomy" id="1834438"/>
    <lineage>
        <taxon>Bacteria</taxon>
        <taxon>Pseudomonadati</taxon>
        <taxon>Bacteroidota</taxon>
        <taxon>Sphingobacteriia</taxon>
        <taxon>Sphingobacteriales</taxon>
        <taxon>Sphingobacteriaceae</taxon>
        <taxon>Pedobacter</taxon>
    </lineage>
</organism>
<gene>
    <name evidence="13" type="ORF">GCM10011387_16700</name>
</gene>
<evidence type="ECO:0000256" key="11">
    <source>
        <dbReference type="ARBA" id="ARBA00023264"/>
    </source>
</evidence>
<dbReference type="SMART" id="SM00046">
    <property type="entry name" value="DAGKc"/>
    <property type="match status" value="1"/>
</dbReference>
<keyword evidence="6" id="KW-0418">Kinase</keyword>
<evidence type="ECO:0000313" key="14">
    <source>
        <dbReference type="Proteomes" id="UP000651668"/>
    </source>
</evidence>
<accession>A0A916U8I9</accession>
<evidence type="ECO:0000256" key="7">
    <source>
        <dbReference type="ARBA" id="ARBA00022840"/>
    </source>
</evidence>
<evidence type="ECO:0000256" key="3">
    <source>
        <dbReference type="ARBA" id="ARBA00022679"/>
    </source>
</evidence>
<dbReference type="InterPro" id="IPR001206">
    <property type="entry name" value="Diacylglycerol_kinase_cat_dom"/>
</dbReference>
<dbReference type="Gene3D" id="3.40.50.10330">
    <property type="entry name" value="Probable inorganic polyphosphate/atp-NAD kinase, domain 1"/>
    <property type="match status" value="1"/>
</dbReference>
<dbReference type="GO" id="GO:0005886">
    <property type="term" value="C:plasma membrane"/>
    <property type="evidence" value="ECO:0007669"/>
    <property type="project" value="TreeGrafter"/>
</dbReference>
<evidence type="ECO:0000256" key="6">
    <source>
        <dbReference type="ARBA" id="ARBA00022777"/>
    </source>
</evidence>
<dbReference type="InterPro" id="IPR045540">
    <property type="entry name" value="YegS/DAGK_C"/>
</dbReference>
<evidence type="ECO:0000259" key="12">
    <source>
        <dbReference type="PROSITE" id="PS50146"/>
    </source>
</evidence>
<keyword evidence="10" id="KW-0594">Phospholipid biosynthesis</keyword>
<keyword evidence="5" id="KW-0547">Nucleotide-binding</keyword>
<dbReference type="PROSITE" id="PS50146">
    <property type="entry name" value="DAGK"/>
    <property type="match status" value="1"/>
</dbReference>
<dbReference type="EMBL" id="BMIL01000005">
    <property type="protein sequence ID" value="GGC63705.1"/>
    <property type="molecule type" value="Genomic_DNA"/>
</dbReference>
<comment type="cofactor">
    <cofactor evidence="1">
        <name>Mg(2+)</name>
        <dbReference type="ChEBI" id="CHEBI:18420"/>
    </cofactor>
</comment>
<proteinExistence type="predicted"/>
<protein>
    <recommendedName>
        <fullName evidence="12">DAGKc domain-containing protein</fullName>
    </recommendedName>
</protein>